<reference evidence="4" key="1">
    <citation type="submission" date="2023-03" db="EMBL/GenBank/DDBJ databases">
        <title>Electrophorus voltai genome.</title>
        <authorList>
            <person name="Bian C."/>
        </authorList>
    </citation>
    <scope>NUCLEOTIDE SEQUENCE</scope>
    <source>
        <strain evidence="4">CB-2022</strain>
        <tissue evidence="4">Muscle</tissue>
    </source>
</reference>
<evidence type="ECO:0000259" key="1">
    <source>
        <dbReference type="Pfam" id="PF01498"/>
    </source>
</evidence>
<dbReference type="Pfam" id="PF25787">
    <property type="entry name" value="HTH_SB"/>
    <property type="match status" value="1"/>
</dbReference>
<dbReference type="AlphaFoldDB" id="A0AAD9E9M6"/>
<evidence type="ECO:0000259" key="2">
    <source>
        <dbReference type="Pfam" id="PF13358"/>
    </source>
</evidence>
<dbReference type="PANTHER" id="PTHR24559:SF440">
    <property type="entry name" value="RIBONUCLEASE H"/>
    <property type="match status" value="1"/>
</dbReference>
<dbReference type="InterPro" id="IPR057667">
    <property type="entry name" value="HTH_SB"/>
</dbReference>
<dbReference type="Pfam" id="PF13358">
    <property type="entry name" value="DDE_3"/>
    <property type="match status" value="1"/>
</dbReference>
<dbReference type="SUPFAM" id="SSF56672">
    <property type="entry name" value="DNA/RNA polymerases"/>
    <property type="match status" value="1"/>
</dbReference>
<evidence type="ECO:0000313" key="4">
    <source>
        <dbReference type="EMBL" id="KAK1806852.1"/>
    </source>
</evidence>
<dbReference type="GO" id="GO:0015074">
    <property type="term" value="P:DNA integration"/>
    <property type="evidence" value="ECO:0007669"/>
    <property type="project" value="InterPro"/>
</dbReference>
<dbReference type="SUPFAM" id="SSF46689">
    <property type="entry name" value="Homeodomain-like"/>
    <property type="match status" value="1"/>
</dbReference>
<feature type="domain" description="Sleeping Beauty transposase HTH" evidence="3">
    <location>
        <begin position="117"/>
        <end position="168"/>
    </location>
</feature>
<keyword evidence="5" id="KW-1185">Reference proteome</keyword>
<dbReference type="Gene3D" id="3.30.420.10">
    <property type="entry name" value="Ribonuclease H-like superfamily/Ribonuclease H"/>
    <property type="match status" value="1"/>
</dbReference>
<dbReference type="EMBL" id="JAROKS010000001">
    <property type="protein sequence ID" value="KAK1806852.1"/>
    <property type="molecule type" value="Genomic_DNA"/>
</dbReference>
<organism evidence="4 5">
    <name type="scientific">Electrophorus voltai</name>
    <dbReference type="NCBI Taxonomy" id="2609070"/>
    <lineage>
        <taxon>Eukaryota</taxon>
        <taxon>Metazoa</taxon>
        <taxon>Chordata</taxon>
        <taxon>Craniata</taxon>
        <taxon>Vertebrata</taxon>
        <taxon>Euteleostomi</taxon>
        <taxon>Actinopterygii</taxon>
        <taxon>Neopterygii</taxon>
        <taxon>Teleostei</taxon>
        <taxon>Ostariophysi</taxon>
        <taxon>Gymnotiformes</taxon>
        <taxon>Gymnotoidei</taxon>
        <taxon>Gymnotidae</taxon>
        <taxon>Electrophorus</taxon>
    </lineage>
</organism>
<dbReference type="InterPro" id="IPR053134">
    <property type="entry name" value="RNA-dir_DNA_polymerase"/>
</dbReference>
<dbReference type="Proteomes" id="UP001239994">
    <property type="component" value="Unassembled WGS sequence"/>
</dbReference>
<dbReference type="InterPro" id="IPR036388">
    <property type="entry name" value="WH-like_DNA-bd_sf"/>
</dbReference>
<accession>A0AAD9E9M6</accession>
<dbReference type="GO" id="GO:0003677">
    <property type="term" value="F:DNA binding"/>
    <property type="evidence" value="ECO:0007669"/>
    <property type="project" value="InterPro"/>
</dbReference>
<evidence type="ECO:0000313" key="5">
    <source>
        <dbReference type="Proteomes" id="UP001239994"/>
    </source>
</evidence>
<dbReference type="Gene3D" id="1.10.10.10">
    <property type="entry name" value="Winged helix-like DNA-binding domain superfamily/Winged helix DNA-binding domain"/>
    <property type="match status" value="1"/>
</dbReference>
<dbReference type="CDD" id="cd01647">
    <property type="entry name" value="RT_LTR"/>
    <property type="match status" value="1"/>
</dbReference>
<dbReference type="InterPro" id="IPR036397">
    <property type="entry name" value="RNaseH_sf"/>
</dbReference>
<feature type="domain" description="Transposase Tc1-like" evidence="1">
    <location>
        <begin position="186"/>
        <end position="256"/>
    </location>
</feature>
<dbReference type="Gene3D" id="3.10.10.10">
    <property type="entry name" value="HIV Type 1 Reverse Transcriptase, subunit A, domain 1"/>
    <property type="match status" value="1"/>
</dbReference>
<dbReference type="InterPro" id="IPR002492">
    <property type="entry name" value="Transposase_Tc1-like"/>
</dbReference>
<dbReference type="InterPro" id="IPR038717">
    <property type="entry name" value="Tc1-like_DDE_dom"/>
</dbReference>
<dbReference type="PANTHER" id="PTHR24559">
    <property type="entry name" value="TRANSPOSON TY3-I GAG-POL POLYPROTEIN"/>
    <property type="match status" value="1"/>
</dbReference>
<evidence type="ECO:0008006" key="6">
    <source>
        <dbReference type="Google" id="ProtNLM"/>
    </source>
</evidence>
<dbReference type="GO" id="GO:0006313">
    <property type="term" value="P:DNA transposition"/>
    <property type="evidence" value="ECO:0007669"/>
    <property type="project" value="InterPro"/>
</dbReference>
<name>A0AAD9E9M6_9TELE</name>
<gene>
    <name evidence="4" type="ORF">P4O66_005331</name>
</gene>
<dbReference type="Pfam" id="PF01498">
    <property type="entry name" value="HTH_Tnp_Tc3_2"/>
    <property type="match status" value="1"/>
</dbReference>
<feature type="domain" description="Tc1-like transposase DDE" evidence="2">
    <location>
        <begin position="294"/>
        <end position="399"/>
    </location>
</feature>
<comment type="caution">
    <text evidence="4">The sequence shown here is derived from an EMBL/GenBank/DDBJ whole genome shotgun (WGS) entry which is preliminary data.</text>
</comment>
<proteinExistence type="predicted"/>
<dbReference type="InterPro" id="IPR043502">
    <property type="entry name" value="DNA/RNA_pol_sf"/>
</dbReference>
<dbReference type="InterPro" id="IPR009057">
    <property type="entry name" value="Homeodomain-like_sf"/>
</dbReference>
<evidence type="ECO:0000259" key="3">
    <source>
        <dbReference type="Pfam" id="PF25787"/>
    </source>
</evidence>
<protein>
    <recommendedName>
        <fullName evidence="6">Tc1-like transposase DDE domain-containing protein</fullName>
    </recommendedName>
</protein>
<sequence>MEQYIDEALRQGFIQPSTSPLASGFFFVKKKYGGLRPFTDYQNLNLISKKYAYPLPLILVILEQLRETRIFTKSDLCSTYNLIWIKRGDEWKTAFVTRRGHYEYRINLFHSNLLTTMGKTKELSKDVSDKTVDLHKAGMGYKNMSKKLGEKETTVGMIIQKWKKYNITVNHPCSGAPCKISNHGLRMILRKVRCLPRITWEGLINDLKGAGSRVTKKTISNTLYRNGLRSCSAHKVSLLKKAHVQALLMFANEHLNDSDKARENVISYETKIELFGFNSTRHIWRQRNAGYDPKNTIPTVKHGGNILLWGCFSAKGTGRLHRIEGRMNGAMYCRILNENLLASARTLKMGHGWVFQHDNDPKHMAKATKQLLKKKLKILEWPSQSLDLNPIENLWRELKLEEFGECL</sequence>